<feature type="domain" description="THUMP" evidence="4">
    <location>
        <begin position="48"/>
        <end position="159"/>
    </location>
</feature>
<evidence type="ECO:0000256" key="3">
    <source>
        <dbReference type="PROSITE-ProRule" id="PRU00529"/>
    </source>
</evidence>
<dbReference type="Pfam" id="PF22020">
    <property type="entry name" value="RlmL_1st"/>
    <property type="match status" value="1"/>
</dbReference>
<dbReference type="SUPFAM" id="SSF53335">
    <property type="entry name" value="S-adenosyl-L-methionine-dependent methyltransferases"/>
    <property type="match status" value="1"/>
</dbReference>
<evidence type="ECO:0000313" key="5">
    <source>
        <dbReference type="EMBL" id="MBE9608459.1"/>
    </source>
</evidence>
<dbReference type="SMART" id="SM00981">
    <property type="entry name" value="THUMP"/>
    <property type="match status" value="1"/>
</dbReference>
<dbReference type="PROSITE" id="PS01261">
    <property type="entry name" value="UPF0020"/>
    <property type="match status" value="1"/>
</dbReference>
<dbReference type="PROSITE" id="PS00092">
    <property type="entry name" value="N6_MTASE"/>
    <property type="match status" value="1"/>
</dbReference>
<dbReference type="EMBL" id="JADFUA010000001">
    <property type="protein sequence ID" value="MBE9608459.1"/>
    <property type="molecule type" value="Genomic_DNA"/>
</dbReference>
<dbReference type="InterPro" id="IPR029063">
    <property type="entry name" value="SAM-dependent_MTases_sf"/>
</dbReference>
<evidence type="ECO:0000313" key="6">
    <source>
        <dbReference type="Proteomes" id="UP000604481"/>
    </source>
</evidence>
<sequence length="383" mass="42469">MTLLQTFQFFAPCPRGLEALLAQELSQLGARDVRPSDGGVAFAGAPMLMYKVNLQSRLASRVLWKLAERPYRTEEDIYQLARGVEWPALFALENTIKVSVTAVKSPLRSPEFAGLKVKDAVCDAFRAKTGARPSVDTQEPDMRIQLFLTDRMAVVYLDTSGEPLFKRGYRRETGAAPLRENLAAGIVQLSGWNPDEPLLDPMCGSGTILIEAAMLARKIAPGLKRSFAFQQFRDFAPAIWQRIKDEAIAAQTGQPLALFGRDIDARALRHAEANMQAAGVADAITLQQGDYLDAAAPADHGVLVTNPPYGVRLEEQQHLMSLYPQWGNVLKQYFAGWRAYFFTGDMQLAKVIRLKASKRTPLFNGALDCRLFEFVMVKGGNRD</sequence>
<proteinExistence type="predicted"/>
<dbReference type="GO" id="GO:0070043">
    <property type="term" value="F:rRNA (guanine-N7-)-methyltransferase activity"/>
    <property type="evidence" value="ECO:0007669"/>
    <property type="project" value="TreeGrafter"/>
</dbReference>
<gene>
    <name evidence="5" type="ORF">INR99_03775</name>
</gene>
<dbReference type="InterPro" id="IPR053943">
    <property type="entry name" value="RlmKL-like_Mtase_CS"/>
</dbReference>
<dbReference type="GO" id="GO:0008990">
    <property type="term" value="F:rRNA (guanine-N2-)-methyltransferase activity"/>
    <property type="evidence" value="ECO:0007669"/>
    <property type="project" value="TreeGrafter"/>
</dbReference>
<dbReference type="Proteomes" id="UP000604481">
    <property type="component" value="Unassembled WGS sequence"/>
</dbReference>
<dbReference type="AlphaFoldDB" id="A0A8J7FLB9"/>
<keyword evidence="3" id="KW-0694">RNA-binding</keyword>
<comment type="caution">
    <text evidence="5">The sequence shown here is derived from an EMBL/GenBank/DDBJ whole genome shotgun (WGS) entry which is preliminary data.</text>
</comment>
<keyword evidence="2" id="KW-0808">Transferase</keyword>
<dbReference type="Gene3D" id="3.40.50.150">
    <property type="entry name" value="Vaccinia Virus protein VP39"/>
    <property type="match status" value="1"/>
</dbReference>
<organism evidence="5 6">
    <name type="scientific">Chitinilyticum piscinae</name>
    <dbReference type="NCBI Taxonomy" id="2866724"/>
    <lineage>
        <taxon>Bacteria</taxon>
        <taxon>Pseudomonadati</taxon>
        <taxon>Pseudomonadota</taxon>
        <taxon>Betaproteobacteria</taxon>
        <taxon>Neisseriales</taxon>
        <taxon>Chitinibacteraceae</taxon>
        <taxon>Chitinilyticum</taxon>
    </lineage>
</organism>
<dbReference type="InterPro" id="IPR002052">
    <property type="entry name" value="DNA_methylase_N6_adenine_CS"/>
</dbReference>
<evidence type="ECO:0000256" key="1">
    <source>
        <dbReference type="ARBA" id="ARBA00022603"/>
    </source>
</evidence>
<dbReference type="InterPro" id="IPR004114">
    <property type="entry name" value="THUMP_dom"/>
</dbReference>
<protein>
    <submittedName>
        <fullName evidence="5">Methyltransferase</fullName>
    </submittedName>
</protein>
<dbReference type="PANTHER" id="PTHR47313">
    <property type="entry name" value="RIBOSOMAL RNA LARGE SUBUNIT METHYLTRANSFERASE K/L"/>
    <property type="match status" value="1"/>
</dbReference>
<dbReference type="InterPro" id="IPR054170">
    <property type="entry name" value="RlmL_1st"/>
</dbReference>
<accession>A0A8J7FLB9</accession>
<dbReference type="Gene3D" id="3.30.2130.30">
    <property type="match status" value="1"/>
</dbReference>
<dbReference type="PANTHER" id="PTHR47313:SF1">
    <property type="entry name" value="RIBOSOMAL RNA LARGE SUBUNIT METHYLTRANSFERASE K_L"/>
    <property type="match status" value="1"/>
</dbReference>
<keyword evidence="6" id="KW-1185">Reference proteome</keyword>
<dbReference type="PROSITE" id="PS51165">
    <property type="entry name" value="THUMP"/>
    <property type="match status" value="1"/>
</dbReference>
<reference evidence="5 6" key="1">
    <citation type="submission" date="2020-10" db="EMBL/GenBank/DDBJ databases">
        <title>The genome sequence of Chitinilyticum litopenaei 4Y14.</title>
        <authorList>
            <person name="Liu Y."/>
        </authorList>
    </citation>
    <scope>NUCLEOTIDE SEQUENCE [LARGE SCALE GENOMIC DNA]</scope>
    <source>
        <strain evidence="5 6">4Y14</strain>
    </source>
</reference>
<dbReference type="InterPro" id="IPR000241">
    <property type="entry name" value="RlmKL-like_Mtase"/>
</dbReference>
<dbReference type="GO" id="GO:0003723">
    <property type="term" value="F:RNA binding"/>
    <property type="evidence" value="ECO:0007669"/>
    <property type="project" value="UniProtKB-UniRule"/>
</dbReference>
<evidence type="ECO:0000256" key="2">
    <source>
        <dbReference type="ARBA" id="ARBA00022679"/>
    </source>
</evidence>
<dbReference type="CDD" id="cd11715">
    <property type="entry name" value="THUMP_AdoMetMT"/>
    <property type="match status" value="1"/>
</dbReference>
<keyword evidence="1 5" id="KW-0489">Methyltransferase</keyword>
<name>A0A8J7FLB9_9NEIS</name>
<dbReference type="Pfam" id="PF01170">
    <property type="entry name" value="UPF0020"/>
    <property type="match status" value="1"/>
</dbReference>
<evidence type="ECO:0000259" key="4">
    <source>
        <dbReference type="PROSITE" id="PS51165"/>
    </source>
</evidence>
<dbReference type="Pfam" id="PF02926">
    <property type="entry name" value="THUMP"/>
    <property type="match status" value="1"/>
</dbReference>